<dbReference type="InterPro" id="IPR014710">
    <property type="entry name" value="RmlC-like_jellyroll"/>
</dbReference>
<protein>
    <submittedName>
        <fullName evidence="1">Uncharacterized protein</fullName>
    </submittedName>
</protein>
<dbReference type="AlphaFoldDB" id="U6MSD1"/>
<name>U6MSD1_9EIME</name>
<sequence length="244" mass="27819">MKASPSTRTAKGRSQVLLQKNKHVYTPTLARRYHGFCPWKERPNGGPLPEIDRIIVDEHISSCSDCCGASLKGDGKGDEVICTRCFFNNFIMKRRPCLLRLVKSQNQGDRRTEYSLADCRALRYWKDLDYLDQAAGDETIDVEVRDTKVPDSFGADFYRFIVFGRFIYRMDSELLRVGRRAVACGTPTVPDRIEWNCCASAGRGQYKQLGFREVLKRLREGDTSLYVSTQRIASDKYGTVNIFG</sequence>
<dbReference type="OrthoDB" id="415358at2759"/>
<proteinExistence type="predicted"/>
<dbReference type="Proteomes" id="UP000030754">
    <property type="component" value="Unassembled WGS sequence"/>
</dbReference>
<organism evidence="1 2">
    <name type="scientific">Eimeria necatrix</name>
    <dbReference type="NCBI Taxonomy" id="51315"/>
    <lineage>
        <taxon>Eukaryota</taxon>
        <taxon>Sar</taxon>
        <taxon>Alveolata</taxon>
        <taxon>Apicomplexa</taxon>
        <taxon>Conoidasida</taxon>
        <taxon>Coccidia</taxon>
        <taxon>Eucoccidiorida</taxon>
        <taxon>Eimeriorina</taxon>
        <taxon>Eimeriidae</taxon>
        <taxon>Eimeria</taxon>
    </lineage>
</organism>
<dbReference type="VEuPathDB" id="ToxoDB:ENH_00015700"/>
<dbReference type="RefSeq" id="XP_013434475.1">
    <property type="nucleotide sequence ID" value="XM_013579021.1"/>
</dbReference>
<evidence type="ECO:0000313" key="1">
    <source>
        <dbReference type="EMBL" id="CDJ66008.1"/>
    </source>
</evidence>
<gene>
    <name evidence="1" type="ORF">ENH_00015700</name>
</gene>
<dbReference type="GeneID" id="25471750"/>
<accession>U6MSD1</accession>
<evidence type="ECO:0000313" key="2">
    <source>
        <dbReference type="Proteomes" id="UP000030754"/>
    </source>
</evidence>
<dbReference type="EMBL" id="HG723367">
    <property type="protein sequence ID" value="CDJ66008.1"/>
    <property type="molecule type" value="Genomic_DNA"/>
</dbReference>
<reference evidence="1" key="1">
    <citation type="submission" date="2013-10" db="EMBL/GenBank/DDBJ databases">
        <title>Genomic analysis of the causative agents of coccidiosis in chickens.</title>
        <authorList>
            <person name="Reid A.J."/>
            <person name="Blake D."/>
            <person name="Billington K."/>
            <person name="Browne H."/>
            <person name="Dunn M."/>
            <person name="Hung S."/>
            <person name="Kawahara F."/>
            <person name="Miranda-Saavedra D."/>
            <person name="Mourier T."/>
            <person name="Nagra H."/>
            <person name="Otto T.D."/>
            <person name="Rawlings N."/>
            <person name="Sanchez A."/>
            <person name="Sanders M."/>
            <person name="Subramaniam C."/>
            <person name="Tay Y."/>
            <person name="Dear P."/>
            <person name="Doerig C."/>
            <person name="Gruber A."/>
            <person name="Parkinson J."/>
            <person name="Shirley M."/>
            <person name="Wan K.L."/>
            <person name="Berriman M."/>
            <person name="Tomley F."/>
            <person name="Pain A."/>
        </authorList>
    </citation>
    <scope>NUCLEOTIDE SEQUENCE [LARGE SCALE GENOMIC DNA]</scope>
    <source>
        <strain evidence="1">Houghton</strain>
    </source>
</reference>
<keyword evidence="2" id="KW-1185">Reference proteome</keyword>
<dbReference type="Gene3D" id="2.60.120.10">
    <property type="entry name" value="Jelly Rolls"/>
    <property type="match status" value="1"/>
</dbReference>
<reference evidence="1" key="2">
    <citation type="submission" date="2013-10" db="EMBL/GenBank/DDBJ databases">
        <authorList>
            <person name="Aslett M."/>
        </authorList>
    </citation>
    <scope>NUCLEOTIDE SEQUENCE [LARGE SCALE GENOMIC DNA]</scope>
    <source>
        <strain evidence="1">Houghton</strain>
    </source>
</reference>